<dbReference type="Pfam" id="PF07589">
    <property type="entry name" value="PEP-CTERM"/>
    <property type="match status" value="1"/>
</dbReference>
<dbReference type="Proteomes" id="UP001295463">
    <property type="component" value="Chromosome"/>
</dbReference>
<keyword evidence="4" id="KW-1185">Reference proteome</keyword>
<name>A0ABN8HJA6_9BACT</name>
<evidence type="ECO:0000313" key="4">
    <source>
        <dbReference type="Proteomes" id="UP001295463"/>
    </source>
</evidence>
<dbReference type="RefSeq" id="WP_305732225.1">
    <property type="nucleotide sequence ID" value="NZ_OW150024.1"/>
</dbReference>
<reference evidence="3 4" key="1">
    <citation type="submission" date="2022-03" db="EMBL/GenBank/DDBJ databases">
        <authorList>
            <person name="Koch H."/>
        </authorList>
    </citation>
    <scope>NUCLEOTIDE SEQUENCE [LARGE SCALE GENOMIC DNA]</scope>
    <source>
        <strain evidence="3 4">G1</strain>
    </source>
</reference>
<sequence>MKKSAYRSAMAAFSLGLMLFFGSSSAFALNLVTNGSFDTGDFTGWVKNGSYMYVNGANSFSAPFAATLGTPGALGSLTQSIATQPGFVYELSFALATSGGAPSEFYALVNGTSLFSLTNEGNHPYEGVSLFFTAGASPTQIAFLARNDVGSFFLDNVSVDLAPVPEPSTLLLLGIGLLGAGFLRKRTQRKAAALT</sequence>
<dbReference type="EMBL" id="OW150024">
    <property type="protein sequence ID" value="CAH2031398.1"/>
    <property type="molecule type" value="Genomic_DNA"/>
</dbReference>
<organism evidence="3 4">
    <name type="scientific">Trichlorobacter ammonificans</name>
    <dbReference type="NCBI Taxonomy" id="2916410"/>
    <lineage>
        <taxon>Bacteria</taxon>
        <taxon>Pseudomonadati</taxon>
        <taxon>Thermodesulfobacteriota</taxon>
        <taxon>Desulfuromonadia</taxon>
        <taxon>Geobacterales</taxon>
        <taxon>Geobacteraceae</taxon>
        <taxon>Trichlorobacter</taxon>
    </lineage>
</organism>
<feature type="chain" id="PRO_5047003115" evidence="1">
    <location>
        <begin position="29"/>
        <end position="195"/>
    </location>
</feature>
<dbReference type="InterPro" id="IPR008979">
    <property type="entry name" value="Galactose-bd-like_sf"/>
</dbReference>
<evidence type="ECO:0000259" key="2">
    <source>
        <dbReference type="Pfam" id="PF07589"/>
    </source>
</evidence>
<keyword evidence="1" id="KW-0732">Signal</keyword>
<dbReference type="InterPro" id="IPR013424">
    <property type="entry name" value="Ice-binding_C"/>
</dbReference>
<evidence type="ECO:0000256" key="1">
    <source>
        <dbReference type="SAM" id="SignalP"/>
    </source>
</evidence>
<proteinExistence type="predicted"/>
<feature type="domain" description="Ice-binding protein C-terminal" evidence="2">
    <location>
        <begin position="163"/>
        <end position="185"/>
    </location>
</feature>
<dbReference type="NCBIfam" id="TIGR02595">
    <property type="entry name" value="PEP_CTERM"/>
    <property type="match status" value="1"/>
</dbReference>
<dbReference type="Gene3D" id="2.60.120.260">
    <property type="entry name" value="Galactose-binding domain-like"/>
    <property type="match status" value="1"/>
</dbReference>
<gene>
    <name evidence="3" type="ORF">GEAMG1_1568</name>
</gene>
<accession>A0ABN8HJA6</accession>
<dbReference type="SUPFAM" id="SSF49785">
    <property type="entry name" value="Galactose-binding domain-like"/>
    <property type="match status" value="1"/>
</dbReference>
<evidence type="ECO:0000313" key="3">
    <source>
        <dbReference type="EMBL" id="CAH2031398.1"/>
    </source>
</evidence>
<feature type="signal peptide" evidence="1">
    <location>
        <begin position="1"/>
        <end position="28"/>
    </location>
</feature>
<protein>
    <submittedName>
        <fullName evidence="3">VPLPA-CTERM protein sorting domain-containing protein</fullName>
    </submittedName>
</protein>